<sequence>MQARERLLAEITESLHNDERFVAAWLAGSYGRGEQTWLSDLDLHVVIAEAYSETLCATPWPYGAGTTEERLALFQQFGTPSLLFEAHSNNTVIRN</sequence>
<dbReference type="Pfam" id="PF03445">
    <property type="entry name" value="DUF294"/>
    <property type="match status" value="1"/>
</dbReference>
<organism evidence="2 3">
    <name type="scientific">Ktedonospora formicarum</name>
    <dbReference type="NCBI Taxonomy" id="2778364"/>
    <lineage>
        <taxon>Bacteria</taxon>
        <taxon>Bacillati</taxon>
        <taxon>Chloroflexota</taxon>
        <taxon>Ktedonobacteria</taxon>
        <taxon>Ktedonobacterales</taxon>
        <taxon>Ktedonobacteraceae</taxon>
        <taxon>Ktedonospora</taxon>
    </lineage>
</organism>
<dbReference type="AlphaFoldDB" id="A0A8J3MYW1"/>
<evidence type="ECO:0000313" key="2">
    <source>
        <dbReference type="EMBL" id="GHO51341.1"/>
    </source>
</evidence>
<dbReference type="CDD" id="cd05403">
    <property type="entry name" value="NT_KNTase_like"/>
    <property type="match status" value="1"/>
</dbReference>
<keyword evidence="3" id="KW-1185">Reference proteome</keyword>
<gene>
    <name evidence="2" type="ORF">KSX_95040</name>
</gene>
<dbReference type="SUPFAM" id="SSF81301">
    <property type="entry name" value="Nucleotidyltransferase"/>
    <property type="match status" value="1"/>
</dbReference>
<protein>
    <recommendedName>
        <fullName evidence="1">Protein-PII uridylyltransferase N-terminal domain-containing protein</fullName>
    </recommendedName>
</protein>
<feature type="domain" description="Protein-PII uridylyltransferase N-terminal" evidence="1">
    <location>
        <begin position="5"/>
        <end position="80"/>
    </location>
</feature>
<dbReference type="InterPro" id="IPR005105">
    <property type="entry name" value="GlnD_Uridyltrans_N"/>
</dbReference>
<dbReference type="Gene3D" id="3.30.460.10">
    <property type="entry name" value="Beta Polymerase, domain 2"/>
    <property type="match status" value="1"/>
</dbReference>
<evidence type="ECO:0000313" key="3">
    <source>
        <dbReference type="Proteomes" id="UP000612362"/>
    </source>
</evidence>
<dbReference type="InterPro" id="IPR043519">
    <property type="entry name" value="NT_sf"/>
</dbReference>
<evidence type="ECO:0000259" key="1">
    <source>
        <dbReference type="Pfam" id="PF03445"/>
    </source>
</evidence>
<proteinExistence type="predicted"/>
<accession>A0A8J3MYW1</accession>
<reference evidence="2" key="1">
    <citation type="submission" date="2020-10" db="EMBL/GenBank/DDBJ databases">
        <title>Taxonomic study of unclassified bacteria belonging to the class Ktedonobacteria.</title>
        <authorList>
            <person name="Yabe S."/>
            <person name="Wang C.M."/>
            <person name="Zheng Y."/>
            <person name="Sakai Y."/>
            <person name="Cavaletti L."/>
            <person name="Monciardini P."/>
            <person name="Donadio S."/>
        </authorList>
    </citation>
    <scope>NUCLEOTIDE SEQUENCE</scope>
    <source>
        <strain evidence="2">SOSP1-1</strain>
    </source>
</reference>
<name>A0A8J3MYW1_9CHLR</name>
<dbReference type="Proteomes" id="UP000612362">
    <property type="component" value="Unassembled WGS sequence"/>
</dbReference>
<dbReference type="GO" id="GO:0008773">
    <property type="term" value="F:[protein-PII] uridylyltransferase activity"/>
    <property type="evidence" value="ECO:0007669"/>
    <property type="project" value="InterPro"/>
</dbReference>
<dbReference type="EMBL" id="BNJF01000011">
    <property type="protein sequence ID" value="GHO51341.1"/>
    <property type="molecule type" value="Genomic_DNA"/>
</dbReference>
<comment type="caution">
    <text evidence="2">The sequence shown here is derived from an EMBL/GenBank/DDBJ whole genome shotgun (WGS) entry which is preliminary data.</text>
</comment>